<evidence type="ECO:0000313" key="2">
    <source>
        <dbReference type="Proteomes" id="UP000719942"/>
    </source>
</evidence>
<reference evidence="1 2" key="1">
    <citation type="submission" date="2021-03" db="EMBL/GenBank/DDBJ databases">
        <title>Caproiciproducens sp. nov. isolated from feces of cow.</title>
        <authorList>
            <person name="Choi J.-Y."/>
        </authorList>
    </citation>
    <scope>NUCLEOTIDE SEQUENCE [LARGE SCALE GENOMIC DNA]</scope>
    <source>
        <strain evidence="1 2">AGMB10547</strain>
    </source>
</reference>
<dbReference type="RefSeq" id="WP_219965111.1">
    <property type="nucleotide sequence ID" value="NZ_JAGFNZ010000002.1"/>
</dbReference>
<evidence type="ECO:0008006" key="3">
    <source>
        <dbReference type="Google" id="ProtNLM"/>
    </source>
</evidence>
<proteinExistence type="predicted"/>
<accession>A0ABS7DN56</accession>
<sequence length="108" mass="12119">MEGNSETGERTRKRVRRGYERLAYGGIADAVRLLFTEEPDLAALDKMDLYNIAEIKRPKGGGMEIKFFDRIKALQSLEELSETGGDVLPLYRTLQECAKSFSGEEDGV</sequence>
<gene>
    <name evidence="1" type="ORF">J5W02_07840</name>
</gene>
<keyword evidence="2" id="KW-1185">Reference proteome</keyword>
<evidence type="ECO:0000313" key="1">
    <source>
        <dbReference type="EMBL" id="MBW7572724.1"/>
    </source>
</evidence>
<dbReference type="Proteomes" id="UP000719942">
    <property type="component" value="Unassembled WGS sequence"/>
</dbReference>
<organism evidence="1 2">
    <name type="scientific">Caproiciproducens faecalis</name>
    <dbReference type="NCBI Taxonomy" id="2820301"/>
    <lineage>
        <taxon>Bacteria</taxon>
        <taxon>Bacillati</taxon>
        <taxon>Bacillota</taxon>
        <taxon>Clostridia</taxon>
        <taxon>Eubacteriales</taxon>
        <taxon>Acutalibacteraceae</taxon>
        <taxon>Caproiciproducens</taxon>
    </lineage>
</organism>
<name>A0ABS7DN56_9FIRM</name>
<dbReference type="EMBL" id="JAGFNZ010000002">
    <property type="protein sequence ID" value="MBW7572724.1"/>
    <property type="molecule type" value="Genomic_DNA"/>
</dbReference>
<comment type="caution">
    <text evidence="1">The sequence shown here is derived from an EMBL/GenBank/DDBJ whole genome shotgun (WGS) entry which is preliminary data.</text>
</comment>
<protein>
    <recommendedName>
        <fullName evidence="3">Terminase small subunit</fullName>
    </recommendedName>
</protein>